<dbReference type="Pfam" id="PF07963">
    <property type="entry name" value="N_methyl"/>
    <property type="match status" value="1"/>
</dbReference>
<keyword evidence="1" id="KW-0472">Membrane</keyword>
<dbReference type="SUPFAM" id="SSF54523">
    <property type="entry name" value="Pili subunits"/>
    <property type="match status" value="1"/>
</dbReference>
<dbReference type="InterPro" id="IPR045584">
    <property type="entry name" value="Pilin-like"/>
</dbReference>
<keyword evidence="1" id="KW-0812">Transmembrane</keyword>
<protein>
    <recommendedName>
        <fullName evidence="3">Type II secretion system protein GspG C-terminal domain-containing protein</fullName>
    </recommendedName>
</protein>
<reference evidence="2" key="1">
    <citation type="journal article" date="2014" name="Front. Microbiol.">
        <title>High frequency of phylogenetically diverse reductive dehalogenase-homologous genes in deep subseafloor sedimentary metagenomes.</title>
        <authorList>
            <person name="Kawai M."/>
            <person name="Futagami T."/>
            <person name="Toyoda A."/>
            <person name="Takaki Y."/>
            <person name="Nishi S."/>
            <person name="Hori S."/>
            <person name="Arai W."/>
            <person name="Tsubouchi T."/>
            <person name="Morono Y."/>
            <person name="Uchiyama I."/>
            <person name="Ito T."/>
            <person name="Fujiyama A."/>
            <person name="Inagaki F."/>
            <person name="Takami H."/>
        </authorList>
    </citation>
    <scope>NUCLEOTIDE SEQUENCE</scope>
    <source>
        <strain evidence="2">Expedition CK06-06</strain>
    </source>
</reference>
<dbReference type="AlphaFoldDB" id="X1NM56"/>
<accession>X1NM56</accession>
<dbReference type="EMBL" id="BARV01019497">
    <property type="protein sequence ID" value="GAI31296.1"/>
    <property type="molecule type" value="Genomic_DNA"/>
</dbReference>
<dbReference type="NCBIfam" id="TIGR02532">
    <property type="entry name" value="IV_pilin_GFxxxE"/>
    <property type="match status" value="1"/>
</dbReference>
<keyword evidence="1" id="KW-1133">Transmembrane helix</keyword>
<organism evidence="2">
    <name type="scientific">marine sediment metagenome</name>
    <dbReference type="NCBI Taxonomy" id="412755"/>
    <lineage>
        <taxon>unclassified sequences</taxon>
        <taxon>metagenomes</taxon>
        <taxon>ecological metagenomes</taxon>
    </lineage>
</organism>
<name>X1NM56_9ZZZZ</name>
<gene>
    <name evidence="2" type="ORF">S06H3_32762</name>
</gene>
<dbReference type="InterPro" id="IPR012902">
    <property type="entry name" value="N_methyl_site"/>
</dbReference>
<sequence length="82" mass="8924">MKIKNQKSTRSTGSGLMLSKVEASKIKNSFTLIELLVVISIIGIIAGIFWGTMKVLSPSLKLTSVVRDLATDIRYAQQLAVT</sequence>
<evidence type="ECO:0000313" key="2">
    <source>
        <dbReference type="EMBL" id="GAI31296.1"/>
    </source>
</evidence>
<dbReference type="Gene3D" id="3.30.700.10">
    <property type="entry name" value="Glycoprotein, Type 4 Pilin"/>
    <property type="match status" value="1"/>
</dbReference>
<feature type="transmembrane region" description="Helical" evidence="1">
    <location>
        <begin position="30"/>
        <end position="50"/>
    </location>
</feature>
<evidence type="ECO:0008006" key="3">
    <source>
        <dbReference type="Google" id="ProtNLM"/>
    </source>
</evidence>
<proteinExistence type="predicted"/>
<feature type="non-terminal residue" evidence="2">
    <location>
        <position position="82"/>
    </location>
</feature>
<comment type="caution">
    <text evidence="2">The sequence shown here is derived from an EMBL/GenBank/DDBJ whole genome shotgun (WGS) entry which is preliminary data.</text>
</comment>
<evidence type="ECO:0000256" key="1">
    <source>
        <dbReference type="SAM" id="Phobius"/>
    </source>
</evidence>